<reference evidence="1 3" key="1">
    <citation type="submission" date="2020-07" db="EMBL/GenBank/DDBJ databases">
        <authorList>
            <person name="Criscuolo A."/>
        </authorList>
    </citation>
    <scope>NUCLEOTIDE SEQUENCE [LARGE SCALE GENOMIC DNA]</scope>
    <source>
        <strain evidence="1">CIP111751</strain>
    </source>
</reference>
<evidence type="ECO:0000313" key="2">
    <source>
        <dbReference type="EMBL" id="MBB6422425.1"/>
    </source>
</evidence>
<organism evidence="1 3">
    <name type="scientific">Jeotgalicoccus coquinae</name>
    <dbReference type="NCBI Taxonomy" id="709509"/>
    <lineage>
        <taxon>Bacteria</taxon>
        <taxon>Bacillati</taxon>
        <taxon>Bacillota</taxon>
        <taxon>Bacilli</taxon>
        <taxon>Bacillales</taxon>
        <taxon>Staphylococcaceae</taxon>
        <taxon>Jeotgalicoccus</taxon>
    </lineage>
</organism>
<comment type="caution">
    <text evidence="1">The sequence shown here is derived from an EMBL/GenBank/DDBJ whole genome shotgun (WGS) entry which is preliminary data.</text>
</comment>
<dbReference type="InterPro" id="IPR020260">
    <property type="entry name" value="Uncharacterised_YueH"/>
</dbReference>
<dbReference type="Pfam" id="PF14166">
    <property type="entry name" value="YueH"/>
    <property type="match status" value="1"/>
</dbReference>
<sequence length="84" mass="9476">MLTQTVKFNGTDCTVYIAEYEETYIISIPELAFSMQMDNNLSDEEMTDELIIHLFTLLDEDESNDAGEAIQSAIKAEQGENNGY</sequence>
<evidence type="ECO:0000313" key="3">
    <source>
        <dbReference type="Proteomes" id="UP000534001"/>
    </source>
</evidence>
<dbReference type="Proteomes" id="UP000534001">
    <property type="component" value="Unassembled WGS sequence"/>
</dbReference>
<proteinExistence type="predicted"/>
<dbReference type="AlphaFoldDB" id="A0A6V7RMC1"/>
<gene>
    <name evidence="2" type="ORF">HNR41_000351</name>
    <name evidence="1" type="ORF">JEOCOQ751_01234</name>
</gene>
<evidence type="ECO:0000313" key="4">
    <source>
        <dbReference type="Proteomes" id="UP000545588"/>
    </source>
</evidence>
<keyword evidence="4" id="KW-1185">Reference proteome</keyword>
<dbReference type="Proteomes" id="UP000545588">
    <property type="component" value="Unassembled WGS sequence"/>
</dbReference>
<evidence type="ECO:0000313" key="1">
    <source>
        <dbReference type="EMBL" id="CAD2078661.1"/>
    </source>
</evidence>
<evidence type="ECO:0008006" key="5">
    <source>
        <dbReference type="Google" id="ProtNLM"/>
    </source>
</evidence>
<dbReference type="RefSeq" id="WP_184281130.1">
    <property type="nucleotide sequence ID" value="NZ_BMCO01000001.1"/>
</dbReference>
<reference evidence="2 4" key="2">
    <citation type="submission" date="2020-08" db="EMBL/GenBank/DDBJ databases">
        <title>Genomic Encyclopedia of Type Strains, Phase IV (KMG-IV): sequencing the most valuable type-strain genomes for metagenomic binning, comparative biology and taxonomic classification.</title>
        <authorList>
            <person name="Goeker M."/>
        </authorList>
    </citation>
    <scope>NUCLEOTIDE SEQUENCE [LARGE SCALE GENOMIC DNA]</scope>
    <source>
        <strain evidence="2 4">DSM 22419</strain>
    </source>
</reference>
<accession>A0A6V7RMC1</accession>
<protein>
    <recommendedName>
        <fullName evidence="5">YueH-like protein</fullName>
    </recommendedName>
</protein>
<name>A0A6V7RMC1_9STAP</name>
<dbReference type="EMBL" id="CAJEWA010000006">
    <property type="protein sequence ID" value="CAD2078661.1"/>
    <property type="molecule type" value="Genomic_DNA"/>
</dbReference>
<dbReference type="EMBL" id="JACHFF010000001">
    <property type="protein sequence ID" value="MBB6422425.1"/>
    <property type="molecule type" value="Genomic_DNA"/>
</dbReference>